<organism evidence="2">
    <name type="scientific">Picea sitchensis</name>
    <name type="common">Sitka spruce</name>
    <name type="synonym">Pinus sitchensis</name>
    <dbReference type="NCBI Taxonomy" id="3332"/>
    <lineage>
        <taxon>Eukaryota</taxon>
        <taxon>Viridiplantae</taxon>
        <taxon>Streptophyta</taxon>
        <taxon>Embryophyta</taxon>
        <taxon>Tracheophyta</taxon>
        <taxon>Spermatophyta</taxon>
        <taxon>Pinopsida</taxon>
        <taxon>Pinidae</taxon>
        <taxon>Conifers I</taxon>
        <taxon>Pinales</taxon>
        <taxon>Pinaceae</taxon>
        <taxon>Picea</taxon>
    </lineage>
</organism>
<keyword evidence="1" id="KW-0812">Transmembrane</keyword>
<keyword evidence="1" id="KW-1133">Transmembrane helix</keyword>
<reference evidence="2" key="1">
    <citation type="journal article" date="2008" name="BMC Genomics">
        <title>A conifer genomics resource of 200,000 spruce (Picea spp.) ESTs and 6,464 high-quality, sequence-finished full-length cDNAs for Sitka spruce (Picea sitchensis).</title>
        <authorList>
            <person name="Ralph S.G."/>
            <person name="Chun H.J."/>
            <person name="Kolosova N."/>
            <person name="Cooper D."/>
            <person name="Oddy C."/>
            <person name="Ritland C.E."/>
            <person name="Kirkpatrick R."/>
            <person name="Moore R."/>
            <person name="Barber S."/>
            <person name="Holt R.A."/>
            <person name="Jones S.J."/>
            <person name="Marra M.A."/>
            <person name="Douglas C.J."/>
            <person name="Ritland K."/>
            <person name="Bohlmann J."/>
        </authorList>
    </citation>
    <scope>NUCLEOTIDE SEQUENCE</scope>
    <source>
        <tissue evidence="2">Bark</tissue>
    </source>
</reference>
<proteinExistence type="evidence at transcript level"/>
<dbReference type="PANTHER" id="PTHR33782:SF5">
    <property type="entry name" value="MEDIATOR OF RNA POLYMERASE II TRANSCRIPTION SUBUNIT"/>
    <property type="match status" value="1"/>
</dbReference>
<accession>A9NRJ6</accession>
<dbReference type="AlphaFoldDB" id="A9NRJ6"/>
<name>A9NRJ6_PICSI</name>
<keyword evidence="1" id="KW-0472">Membrane</keyword>
<sequence length="172" mass="18460">MDVGVSTTMAKAGEAIHVASLCGLLPLETEMGRLLGKSQSSQIQMIKRRATVKAASSGGNQSGPGGPSSVDAELIVLRKRIHELRRQERNYAPPQHWMKWEKDWSVTYASDVCEAAGWLQNKLINTRPSITIASLALISLSVPVSLVLLLSRASGPVSSLAMAFLNSLHAQG</sequence>
<evidence type="ECO:0000256" key="1">
    <source>
        <dbReference type="SAM" id="Phobius"/>
    </source>
</evidence>
<dbReference type="PANTHER" id="PTHR33782">
    <property type="entry name" value="OS01G0121600 PROTEIN"/>
    <property type="match status" value="1"/>
</dbReference>
<evidence type="ECO:0000313" key="2">
    <source>
        <dbReference type="EMBL" id="ABK23257.1"/>
    </source>
</evidence>
<protein>
    <submittedName>
        <fullName evidence="2">Uncharacterized protein</fullName>
    </submittedName>
</protein>
<feature type="transmembrane region" description="Helical" evidence="1">
    <location>
        <begin position="130"/>
        <end position="150"/>
    </location>
</feature>
<dbReference type="EMBL" id="EF083924">
    <property type="protein sequence ID" value="ABK23257.1"/>
    <property type="molecule type" value="mRNA"/>
</dbReference>